<dbReference type="InterPro" id="IPR049035">
    <property type="entry name" value="ADDB_N"/>
</dbReference>
<dbReference type="AlphaFoldDB" id="A0A3R9WTQ8"/>
<feature type="binding site" evidence="14">
    <location>
        <position position="1132"/>
    </location>
    <ligand>
        <name>[4Fe-4S] cluster</name>
        <dbReference type="ChEBI" id="CHEBI:49883"/>
    </ligand>
</feature>
<feature type="binding site" evidence="14">
    <location>
        <position position="803"/>
    </location>
    <ligand>
        <name>[4Fe-4S] cluster</name>
        <dbReference type="ChEBI" id="CHEBI:49883"/>
    </ligand>
</feature>
<dbReference type="Pfam" id="PF12705">
    <property type="entry name" value="PDDEXK_1"/>
    <property type="match status" value="1"/>
</dbReference>
<comment type="cofactor">
    <cofactor evidence="14">
        <name>Mg(2+)</name>
        <dbReference type="ChEBI" id="CHEBI:18420"/>
    </cofactor>
</comment>
<feature type="binding site" evidence="14">
    <location>
        <position position="1126"/>
    </location>
    <ligand>
        <name>[4Fe-4S] cluster</name>
        <dbReference type="ChEBI" id="CHEBI:49883"/>
    </ligand>
</feature>
<comment type="subunit">
    <text evidence="14">Heterodimer of AddA and AddB.</text>
</comment>
<evidence type="ECO:0000259" key="15">
    <source>
        <dbReference type="PROSITE" id="PS51217"/>
    </source>
</evidence>
<evidence type="ECO:0000256" key="13">
    <source>
        <dbReference type="ARBA" id="ARBA00023204"/>
    </source>
</evidence>
<protein>
    <recommendedName>
        <fullName evidence="14">ATP-dependent helicase/deoxyribonuclease subunit B</fullName>
        <ecNumber evidence="14">3.1.-.-</ecNumber>
    </recommendedName>
    <alternativeName>
        <fullName evidence="14">ATP-dependent helicase/nuclease subunit AddB</fullName>
    </alternativeName>
</protein>
<evidence type="ECO:0000256" key="11">
    <source>
        <dbReference type="ARBA" id="ARBA00023014"/>
    </source>
</evidence>
<keyword evidence="3 14" id="KW-0479">Metal-binding</keyword>
<reference evidence="16 17" key="1">
    <citation type="submission" date="2018-10" db="EMBL/GenBank/DDBJ databases">
        <title>Draft genome sequence of Bacillus salarius IM0101, isolated from a hypersaline soil in Inner Mongolia, China.</title>
        <authorList>
            <person name="Yamprayoonswat W."/>
            <person name="Boonvisut S."/>
            <person name="Jumpathong W."/>
            <person name="Sittihan S."/>
            <person name="Ruangsuj P."/>
            <person name="Wanthongcharoen S."/>
            <person name="Thongpramul N."/>
            <person name="Pimmason S."/>
            <person name="Yu B."/>
            <person name="Yasawong M."/>
        </authorList>
    </citation>
    <scope>NUCLEOTIDE SEQUENCE [LARGE SCALE GENOMIC DNA]</scope>
    <source>
        <strain evidence="16 17">IM0101</strain>
    </source>
</reference>
<dbReference type="Proteomes" id="UP000275076">
    <property type="component" value="Unassembled WGS sequence"/>
</dbReference>
<dbReference type="GO" id="GO:0004386">
    <property type="term" value="F:helicase activity"/>
    <property type="evidence" value="ECO:0007669"/>
    <property type="project" value="UniProtKB-KW"/>
</dbReference>
<comment type="similarity">
    <text evidence="14">Belongs to the helicase family. AddB/RexB type 1 subfamily.</text>
</comment>
<dbReference type="InterPro" id="IPR014140">
    <property type="entry name" value="DNA_helicase_suAddB"/>
</dbReference>
<dbReference type="InterPro" id="IPR011604">
    <property type="entry name" value="PDDEXK-like_dom_sf"/>
</dbReference>
<comment type="cofactor">
    <cofactor evidence="14">
        <name>[4Fe-4S] cluster</name>
        <dbReference type="ChEBI" id="CHEBI:49883"/>
    </cofactor>
    <text evidence="14">Binds 1 [4Fe-4S] cluster.</text>
</comment>
<dbReference type="EMBL" id="RBVX01000008">
    <property type="protein sequence ID" value="RSL33383.1"/>
    <property type="molecule type" value="Genomic_DNA"/>
</dbReference>
<evidence type="ECO:0000256" key="8">
    <source>
        <dbReference type="ARBA" id="ARBA00022839"/>
    </source>
</evidence>
<gene>
    <name evidence="14 16" type="primary">addB</name>
    <name evidence="16" type="ORF">D7Z54_10445</name>
</gene>
<evidence type="ECO:0000256" key="4">
    <source>
        <dbReference type="ARBA" id="ARBA00022741"/>
    </source>
</evidence>
<proteinExistence type="inferred from homology"/>
<evidence type="ECO:0000256" key="9">
    <source>
        <dbReference type="ARBA" id="ARBA00022840"/>
    </source>
</evidence>
<evidence type="ECO:0000256" key="5">
    <source>
        <dbReference type="ARBA" id="ARBA00022763"/>
    </source>
</evidence>
<dbReference type="SUPFAM" id="SSF52540">
    <property type="entry name" value="P-loop containing nucleoside triphosphate hydrolases"/>
    <property type="match status" value="1"/>
</dbReference>
<dbReference type="Gene3D" id="3.90.320.10">
    <property type="match status" value="1"/>
</dbReference>
<evidence type="ECO:0000256" key="6">
    <source>
        <dbReference type="ARBA" id="ARBA00022801"/>
    </source>
</evidence>
<evidence type="ECO:0000256" key="12">
    <source>
        <dbReference type="ARBA" id="ARBA00023125"/>
    </source>
</evidence>
<keyword evidence="11 14" id="KW-0411">Iron-sulfur</keyword>
<dbReference type="RefSeq" id="WP_125555788.1">
    <property type="nucleotide sequence ID" value="NZ_RBVX01000008.1"/>
</dbReference>
<dbReference type="InterPro" id="IPR014017">
    <property type="entry name" value="DNA_helicase_UvrD-like_C"/>
</dbReference>
<comment type="miscellaneous">
    <text evidence="14">Despite having conserved helicase domains, this subunit does not have helicase activity.</text>
</comment>
<keyword evidence="2 14" id="KW-0540">Nuclease</keyword>
<dbReference type="NCBIfam" id="TIGR02773">
    <property type="entry name" value="addB_Gpos"/>
    <property type="match status" value="1"/>
</dbReference>
<sequence>MGIRFLLGRTGTGKTHAVRQEMTENLVEHPEETKPIIYLVPDQMTFQAEQDLVARTQTGITRAQVLSFSRMAWKVLQETGGITKTYLQQNGLHMLIRKIIEQEKHQFRLYQKAADKTGFVDHMQRLITEFKRQVVSVEQLQENLAELKAIEEKTAQEQVLFDKLHDISMVWEKVEGILGDRYVGAEDYLHLLAEKVQASDYLDGSDIYVDGFHSFTPQELHVLGELMEKADHITFALTLDKPYDEEPPPILDLFRQPAVTYQKVKALANNSSHEAVDVSVFQQTIKYKNRALRHLENYFEKRPVTSGKADSDVQISAAVNRRTEIEAVARKINKLVQEQGYRYRDIAVMSRNVEDYADMLDTVFRDYDIPIFMDQQRPMLNHPVMECIRSSLESLSIRWRYEPLFRAWKTDMFFSLEENWEEAKESIDHLENYVLAYGVSEKHWKQKQPWTYTSQRTSTDQAGQKNVEDVETERNLNRLREKFATPLLNLEKRFKKAATMKEYSIVLYEFLEGLQIPEKIEKICDDALMRNDLSKAREHEQVWSSIVEMFEQIVEMAGEDKVSFETFRQVVETGLESMTFAIVPPAVDQVTIADMERSRIADVEVSFLLGINEGLLPASFEEEGMLDDEERKWFEKHGTELADDAGTRLLNEQFLIYRAMSLPKEKLYLSYPLADEEGKSLQPSVLINQVKDLFPDVQENLLFNEPQEYSEEEQEDFAGPNRKTLSFLTYQLQRWKQGYPVAPIWWNVYNWYVREGQSRQLSILIKSLFYKNKPVQLSSATSKQLYGETLKASVSRVEQFESCAFSQFVSYGLRLKERDIYKLEAPDIGQLFHAALKDMTEQIKSEGKEWGSLSTKECQTIAKGCVAKIVPTIQREILLSSHRHQYLQKKLEDTVVRASQMLSRQAKASGFSPMGLELGFGPGEQLPPLRFTLSDGTEMEVAGRIDRVDGATGNDGVFVRIIDYKSSEKDIRLADVYFGLALQMLVYLDVVLSFSEDWIGDSVKPAGVLYFHVHNPFIEANQHMKQEDLENEFLKRFKMKGLLMAEEEPVRLMDETLTTGHSQVIPAGMKKDGSFYSNSSVLPVEQFESLRRYIREKLQQDGDMIMQGHTEIQPFKSGQAAACTFCSFKPVCQFDTSFEANDYRILTKDKGAITAGLFSHEKEEES</sequence>
<evidence type="ECO:0000256" key="2">
    <source>
        <dbReference type="ARBA" id="ARBA00022722"/>
    </source>
</evidence>
<dbReference type="EC" id="3.1.-.-" evidence="14"/>
<keyword evidence="7 14" id="KW-0347">Helicase</keyword>
<keyword evidence="17" id="KW-1185">Reference proteome</keyword>
<dbReference type="GO" id="GO:0000724">
    <property type="term" value="P:double-strand break repair via homologous recombination"/>
    <property type="evidence" value="ECO:0007669"/>
    <property type="project" value="UniProtKB-UniRule"/>
</dbReference>
<dbReference type="GO" id="GO:0003690">
    <property type="term" value="F:double-stranded DNA binding"/>
    <property type="evidence" value="ECO:0007669"/>
    <property type="project" value="UniProtKB-UniRule"/>
</dbReference>
<keyword evidence="8 14" id="KW-0269">Exonuclease</keyword>
<evidence type="ECO:0000256" key="3">
    <source>
        <dbReference type="ARBA" id="ARBA00022723"/>
    </source>
</evidence>
<dbReference type="PANTHER" id="PTHR30591:SF1">
    <property type="entry name" value="RECBCD ENZYME SUBUNIT RECC"/>
    <property type="match status" value="1"/>
</dbReference>
<feature type="domain" description="UvrD-like helicase C-terminal" evidence="15">
    <location>
        <begin position="282"/>
        <end position="600"/>
    </location>
</feature>
<evidence type="ECO:0000313" key="16">
    <source>
        <dbReference type="EMBL" id="RSL33383.1"/>
    </source>
</evidence>
<dbReference type="GO" id="GO:0005524">
    <property type="term" value="F:ATP binding"/>
    <property type="evidence" value="ECO:0007669"/>
    <property type="project" value="UniProtKB-UniRule"/>
</dbReference>
<keyword evidence="5 14" id="KW-0227">DNA damage</keyword>
<dbReference type="OrthoDB" id="9758506at2"/>
<evidence type="ECO:0000256" key="7">
    <source>
        <dbReference type="ARBA" id="ARBA00022806"/>
    </source>
</evidence>
<name>A0A3R9WTQ8_9BACI</name>
<evidence type="ECO:0000256" key="10">
    <source>
        <dbReference type="ARBA" id="ARBA00023004"/>
    </source>
</evidence>
<dbReference type="Pfam" id="PF21445">
    <property type="entry name" value="ADDB_N"/>
    <property type="match status" value="1"/>
</dbReference>
<dbReference type="PANTHER" id="PTHR30591">
    <property type="entry name" value="RECBCD ENZYME SUBUNIT RECC"/>
    <property type="match status" value="1"/>
</dbReference>
<dbReference type="PROSITE" id="PS51217">
    <property type="entry name" value="UVRD_HELICASE_CTER"/>
    <property type="match status" value="1"/>
</dbReference>
<dbReference type="Gene3D" id="6.10.140.1030">
    <property type="match status" value="1"/>
</dbReference>
<keyword evidence="4 14" id="KW-0547">Nucleotide-binding</keyword>
<keyword evidence="6 14" id="KW-0378">Hydrolase</keyword>
<dbReference type="InterPro" id="IPR038726">
    <property type="entry name" value="PDDEXK_AddAB-type"/>
</dbReference>
<comment type="caution">
    <text evidence="16">The sequence shown here is derived from an EMBL/GenBank/DDBJ whole genome shotgun (WGS) entry which is preliminary data.</text>
</comment>
<feature type="binding site" evidence="14">
    <location>
        <position position="1123"/>
    </location>
    <ligand>
        <name>[4Fe-4S] cluster</name>
        <dbReference type="ChEBI" id="CHEBI:49883"/>
    </ligand>
</feature>
<dbReference type="GO" id="GO:0051539">
    <property type="term" value="F:4 iron, 4 sulfur cluster binding"/>
    <property type="evidence" value="ECO:0007669"/>
    <property type="project" value="UniProtKB-KW"/>
</dbReference>
<keyword evidence="9 14" id="KW-0067">ATP-binding</keyword>
<keyword evidence="10 14" id="KW-0408">Iron</keyword>
<dbReference type="HAMAP" id="MF_01452">
    <property type="entry name" value="AddB_type1"/>
    <property type="match status" value="1"/>
</dbReference>
<organism evidence="16 17">
    <name type="scientific">Salibacterium salarium</name>
    <dbReference type="NCBI Taxonomy" id="284579"/>
    <lineage>
        <taxon>Bacteria</taxon>
        <taxon>Bacillati</taxon>
        <taxon>Bacillota</taxon>
        <taxon>Bacilli</taxon>
        <taxon>Bacillales</taxon>
        <taxon>Bacillaceae</taxon>
    </lineage>
</organism>
<evidence type="ECO:0000256" key="1">
    <source>
        <dbReference type="ARBA" id="ARBA00022485"/>
    </source>
</evidence>
<keyword evidence="12 14" id="KW-0238">DNA-binding</keyword>
<accession>A0A3R9WTQ8</accession>
<evidence type="ECO:0000313" key="17">
    <source>
        <dbReference type="Proteomes" id="UP000275076"/>
    </source>
</evidence>
<dbReference type="Gene3D" id="3.40.50.300">
    <property type="entry name" value="P-loop containing nucleotide triphosphate hydrolases"/>
    <property type="match status" value="3"/>
</dbReference>
<keyword evidence="1 14" id="KW-0004">4Fe-4S</keyword>
<dbReference type="GO" id="GO:0008409">
    <property type="term" value="F:5'-3' exonuclease activity"/>
    <property type="evidence" value="ECO:0007669"/>
    <property type="project" value="UniProtKB-UniRule"/>
</dbReference>
<comment type="function">
    <text evidence="14">The heterodimer acts as both an ATP-dependent DNA helicase and an ATP-dependent, dual-direction single-stranded exonuclease. Recognizes the chi site generating a DNA molecule suitable for the initiation of homologous recombination. The AddB subunit has 5' -&gt; 3' nuclease activity but not helicase activity.</text>
</comment>
<evidence type="ECO:0000256" key="14">
    <source>
        <dbReference type="HAMAP-Rule" id="MF_01452"/>
    </source>
</evidence>
<keyword evidence="13 14" id="KW-0234">DNA repair</keyword>
<dbReference type="GO" id="GO:0046872">
    <property type="term" value="F:metal ion binding"/>
    <property type="evidence" value="ECO:0007669"/>
    <property type="project" value="UniProtKB-KW"/>
</dbReference>
<dbReference type="InterPro" id="IPR027417">
    <property type="entry name" value="P-loop_NTPase"/>
</dbReference>